<dbReference type="KEGG" id="haby:HLVA_18800"/>
<evidence type="ECO:0000313" key="2">
    <source>
        <dbReference type="EMBL" id="BDU51311.1"/>
    </source>
</evidence>
<name>A0AAU9D5F8_9FUSO</name>
<accession>A0AAU9D5F8</accession>
<keyword evidence="3" id="KW-1185">Reference proteome</keyword>
<dbReference type="InterPro" id="IPR025714">
    <property type="entry name" value="Methyltranfer_dom"/>
</dbReference>
<sequence length="222" mass="25145">MKKQRVPETNHGITGEMLVQDYDEMQKKLCERGLLKTNEIIKSGIIEGEVLEIGPGPGYLGLEWLKKCSNASLSWLDISEDMIKLAKINAEKYGVKENLTIKMGDATEQLPFSDCFFDGVFTANSLHEWENPVNVINEIERVLKVGGNFFIGDLKRNTNPLIFLLMKANLKKQVMKQGLKSSINAAYTKNEILLLLKESNFKTYEVTENYFGLSIFGKKVDK</sequence>
<dbReference type="Proteomes" id="UP001321582">
    <property type="component" value="Chromosome"/>
</dbReference>
<feature type="domain" description="Methyltransferase" evidence="1">
    <location>
        <begin position="49"/>
        <end position="177"/>
    </location>
</feature>
<dbReference type="RefSeq" id="WP_307904183.1">
    <property type="nucleotide sequence ID" value="NZ_AP027059.1"/>
</dbReference>
<gene>
    <name evidence="2" type="ORF">HLVA_18800</name>
</gene>
<evidence type="ECO:0000313" key="3">
    <source>
        <dbReference type="Proteomes" id="UP001321582"/>
    </source>
</evidence>
<dbReference type="SUPFAM" id="SSF53335">
    <property type="entry name" value="S-adenosyl-L-methionine-dependent methyltransferases"/>
    <property type="match status" value="1"/>
</dbReference>
<dbReference type="CDD" id="cd02440">
    <property type="entry name" value="AdoMet_MTases"/>
    <property type="match status" value="1"/>
</dbReference>
<evidence type="ECO:0000259" key="1">
    <source>
        <dbReference type="Pfam" id="PF13847"/>
    </source>
</evidence>
<protein>
    <recommendedName>
        <fullName evidence="1">Methyltransferase domain-containing protein</fullName>
    </recommendedName>
</protein>
<reference evidence="2 3" key="1">
    <citation type="submission" date="2022-11" db="EMBL/GenBank/DDBJ databases">
        <title>Haliovirga abyssi gen. nov., sp. nov., a mesophilic fermentative bacterium isolated from the Iheya North hydrothermal field and the proposal of Haliovirgaceae fam. nov.</title>
        <authorList>
            <person name="Miyazaki U."/>
            <person name="Tame A."/>
            <person name="Miyazaki J."/>
            <person name="Takai K."/>
            <person name="Sawayama S."/>
            <person name="Kitajima M."/>
            <person name="Okamoto A."/>
            <person name="Nakagawa S."/>
        </authorList>
    </citation>
    <scope>NUCLEOTIDE SEQUENCE [LARGE SCALE GENOMIC DNA]</scope>
    <source>
        <strain evidence="2 3">IC12</strain>
    </source>
</reference>
<dbReference type="PANTHER" id="PTHR44068:SF11">
    <property type="entry name" value="GERANYL DIPHOSPHATE 2-C-METHYLTRANSFERASE"/>
    <property type="match status" value="1"/>
</dbReference>
<dbReference type="AlphaFoldDB" id="A0AAU9D5F8"/>
<dbReference type="Gene3D" id="3.40.50.150">
    <property type="entry name" value="Vaccinia Virus protein VP39"/>
    <property type="match status" value="1"/>
</dbReference>
<dbReference type="InterPro" id="IPR050447">
    <property type="entry name" value="Erg6_SMT_methyltransf"/>
</dbReference>
<dbReference type="PANTHER" id="PTHR44068">
    <property type="entry name" value="ZGC:194242"/>
    <property type="match status" value="1"/>
</dbReference>
<dbReference type="InterPro" id="IPR029063">
    <property type="entry name" value="SAM-dependent_MTases_sf"/>
</dbReference>
<dbReference type="EMBL" id="AP027059">
    <property type="protein sequence ID" value="BDU51311.1"/>
    <property type="molecule type" value="Genomic_DNA"/>
</dbReference>
<dbReference type="Pfam" id="PF13847">
    <property type="entry name" value="Methyltransf_31"/>
    <property type="match status" value="1"/>
</dbReference>
<proteinExistence type="predicted"/>
<organism evidence="2 3">
    <name type="scientific">Haliovirga abyssi</name>
    <dbReference type="NCBI Taxonomy" id="2996794"/>
    <lineage>
        <taxon>Bacteria</taxon>
        <taxon>Fusobacteriati</taxon>
        <taxon>Fusobacteriota</taxon>
        <taxon>Fusobacteriia</taxon>
        <taxon>Fusobacteriales</taxon>
        <taxon>Haliovirgaceae</taxon>
        <taxon>Haliovirga</taxon>
    </lineage>
</organism>